<organism evidence="5 6">
    <name type="scientific">Periophthalmus magnuspinnatus</name>
    <dbReference type="NCBI Taxonomy" id="409849"/>
    <lineage>
        <taxon>Eukaryota</taxon>
        <taxon>Metazoa</taxon>
        <taxon>Chordata</taxon>
        <taxon>Craniata</taxon>
        <taxon>Vertebrata</taxon>
        <taxon>Euteleostomi</taxon>
        <taxon>Actinopterygii</taxon>
        <taxon>Neopterygii</taxon>
        <taxon>Teleostei</taxon>
        <taxon>Neoteleostei</taxon>
        <taxon>Acanthomorphata</taxon>
        <taxon>Gobiaria</taxon>
        <taxon>Gobiiformes</taxon>
        <taxon>Gobioidei</taxon>
        <taxon>Gobiidae</taxon>
        <taxon>Oxudercinae</taxon>
        <taxon>Periophthalmus</taxon>
    </lineage>
</organism>
<keyword evidence="3" id="KW-1133">Transmembrane helix</keyword>
<dbReference type="InterPro" id="IPR018499">
    <property type="entry name" value="Tetraspanin/Peripherin"/>
</dbReference>
<dbReference type="GO" id="GO:0016020">
    <property type="term" value="C:membrane"/>
    <property type="evidence" value="ECO:0007669"/>
    <property type="project" value="UniProtKB-SubCell"/>
</dbReference>
<keyword evidence="6" id="KW-1185">Reference proteome</keyword>
<keyword evidence="4" id="KW-0472">Membrane</keyword>
<evidence type="ECO:0000313" key="5">
    <source>
        <dbReference type="Ensembl" id="ENSPMGP00000008924.1"/>
    </source>
</evidence>
<name>A0A3B3ZWY5_9GOBI</name>
<evidence type="ECO:0000256" key="4">
    <source>
        <dbReference type="ARBA" id="ARBA00023136"/>
    </source>
</evidence>
<reference evidence="5" key="2">
    <citation type="submission" date="2025-09" db="UniProtKB">
        <authorList>
            <consortium name="Ensembl"/>
        </authorList>
    </citation>
    <scope>IDENTIFICATION</scope>
</reference>
<evidence type="ECO:0000313" key="6">
    <source>
        <dbReference type="Proteomes" id="UP000261520"/>
    </source>
</evidence>
<keyword evidence="2" id="KW-0812">Transmembrane</keyword>
<accession>A0A3B3ZWY5</accession>
<dbReference type="Pfam" id="PF00335">
    <property type="entry name" value="Tetraspanin"/>
    <property type="match status" value="1"/>
</dbReference>
<evidence type="ECO:0000256" key="1">
    <source>
        <dbReference type="ARBA" id="ARBA00004141"/>
    </source>
</evidence>
<sequence length="205" mass="23143">VTRDVDLMKLINLNFIHLLQILSALLLAITLFTHGYFHEDEQIENVLPELQVMYATSLITILLVTTGLYGVCKRKKWMLICYIVGMTLCSMLLGVLGIHGATGRPKVIQDIKAHYLGVIPFSNANLQCCGMYQGYQDWGYNISEACLCVEDAVHPCSLRQAPVQLMIYEVIPCTLLQHYCSSESKCNYTRVHTEQHFTLIGNTLL</sequence>
<dbReference type="AlphaFoldDB" id="A0A3B3ZWY5"/>
<reference evidence="5" key="1">
    <citation type="submission" date="2025-08" db="UniProtKB">
        <authorList>
            <consortium name="Ensembl"/>
        </authorList>
    </citation>
    <scope>IDENTIFICATION</scope>
</reference>
<protein>
    <submittedName>
        <fullName evidence="5">Uncharacterized protein</fullName>
    </submittedName>
</protein>
<dbReference type="Ensembl" id="ENSPMGT00000009508.1">
    <property type="protein sequence ID" value="ENSPMGP00000008924.1"/>
    <property type="gene ID" value="ENSPMGG00000007382.1"/>
</dbReference>
<dbReference type="Proteomes" id="UP000261520">
    <property type="component" value="Unplaced"/>
</dbReference>
<evidence type="ECO:0000256" key="3">
    <source>
        <dbReference type="ARBA" id="ARBA00022989"/>
    </source>
</evidence>
<dbReference type="STRING" id="409849.ENSPMGP00000008924"/>
<proteinExistence type="predicted"/>
<evidence type="ECO:0000256" key="2">
    <source>
        <dbReference type="ARBA" id="ARBA00022692"/>
    </source>
</evidence>
<comment type="subcellular location">
    <subcellularLocation>
        <location evidence="1">Membrane</location>
        <topology evidence="1">Multi-pass membrane protein</topology>
    </subcellularLocation>
</comment>